<dbReference type="InParanoid" id="A0A1C7NJB0"/>
<reference evidence="8 9" key="1">
    <citation type="submission" date="2016-03" db="EMBL/GenBank/DDBJ databases">
        <title>Choanephora cucurbitarum.</title>
        <authorList>
            <person name="Min B."/>
            <person name="Park H."/>
            <person name="Park J.-H."/>
            <person name="Shin H.-D."/>
            <person name="Choi I.-G."/>
        </authorList>
    </citation>
    <scope>NUCLEOTIDE SEQUENCE [LARGE SCALE GENOMIC DNA]</scope>
    <source>
        <strain evidence="8 9">KUS-F28377</strain>
    </source>
</reference>
<dbReference type="PANTHER" id="PTHR21367:SF1">
    <property type="entry name" value="ARGINYL-TRNA--PROTEIN TRANSFERASE 1"/>
    <property type="match status" value="1"/>
</dbReference>
<dbReference type="InterPro" id="IPR017137">
    <property type="entry name" value="Arg-tRNA-P_Trfase_1_euk"/>
</dbReference>
<proteinExistence type="inferred from homology"/>
<dbReference type="EMBL" id="LUGH01000110">
    <property type="protein sequence ID" value="OBZ89155.1"/>
    <property type="molecule type" value="Genomic_DNA"/>
</dbReference>
<dbReference type="OrthoDB" id="74183at2759"/>
<name>A0A1C7NJB0_9FUNG</name>
<evidence type="ECO:0000256" key="5">
    <source>
        <dbReference type="PIRNR" id="PIRNR037207"/>
    </source>
</evidence>
<dbReference type="InterPro" id="IPR030700">
    <property type="entry name" value="N-end_Aminoacyl_Trfase"/>
</dbReference>
<sequence length="383" mass="44024">MSQTDDTSSSDEEDYGSLGLSMVSITGPSRHDCGYCKGKDTSISFGIWAHNLTCRDYQDLIDRGWRRSGKYLYKPDLEKSCCPQYTIRLDASKFNMTKSQKKVVAKFNKYIKGKSEKKSASLKEFMHEAEEQTEAGDHTFKVELEPASWTQEKFDLYAKYQHHIHHDKKEDISKNGFKRFLVDSPLTQEEIYGSYHQKYLLDGQLIALAVLDILPSCVSSVYFLYDPDYGFLSLGKYSALREISLVQDYHTTIETLHYYYMGFYIHTCPKMNYKGRYAPSDLLDPIDYTWHPIETFKSQLDHQSFVSFVQEKPGERSWPAGWVDPAILETEKVTDQVFVMIGQGRVAPVNCLVKFDASSQFKKEILDYIAAVGIPLAQKMILC</sequence>
<protein>
    <recommendedName>
        <fullName evidence="5">Arginyl-tRNA--protein transferase 1</fullName>
        <shortName evidence="5">Arginyltransferase 1</shortName>
        <shortName evidence="5">R-transferase 1</shortName>
        <ecNumber evidence="5">2.3.2.8</ecNumber>
    </recommendedName>
    <alternativeName>
        <fullName evidence="5">Arginine-tRNA--protein transferase 1</fullName>
    </alternativeName>
</protein>
<dbReference type="InterPro" id="IPR007471">
    <property type="entry name" value="N-end_Aminoacyl_Trfase_N"/>
</dbReference>
<dbReference type="Proteomes" id="UP000093000">
    <property type="component" value="Unassembled WGS sequence"/>
</dbReference>
<dbReference type="PIRSF" id="PIRSF037207">
    <property type="entry name" value="ATE1_euk"/>
    <property type="match status" value="1"/>
</dbReference>
<dbReference type="SUPFAM" id="SSF55729">
    <property type="entry name" value="Acyl-CoA N-acyltransferases (Nat)"/>
    <property type="match status" value="1"/>
</dbReference>
<dbReference type="GO" id="GO:0005737">
    <property type="term" value="C:cytoplasm"/>
    <property type="evidence" value="ECO:0007669"/>
    <property type="project" value="TreeGrafter"/>
</dbReference>
<organism evidence="8 9">
    <name type="scientific">Choanephora cucurbitarum</name>
    <dbReference type="NCBI Taxonomy" id="101091"/>
    <lineage>
        <taxon>Eukaryota</taxon>
        <taxon>Fungi</taxon>
        <taxon>Fungi incertae sedis</taxon>
        <taxon>Mucoromycota</taxon>
        <taxon>Mucoromycotina</taxon>
        <taxon>Mucoromycetes</taxon>
        <taxon>Mucorales</taxon>
        <taxon>Mucorineae</taxon>
        <taxon>Choanephoraceae</taxon>
        <taxon>Choanephoroideae</taxon>
        <taxon>Choanephora</taxon>
    </lineage>
</organism>
<evidence type="ECO:0000313" key="9">
    <source>
        <dbReference type="Proteomes" id="UP000093000"/>
    </source>
</evidence>
<dbReference type="AlphaFoldDB" id="A0A1C7NJB0"/>
<comment type="caution">
    <text evidence="8">The sequence shown here is derived from an EMBL/GenBank/DDBJ whole genome shotgun (WGS) entry which is preliminary data.</text>
</comment>
<evidence type="ECO:0000256" key="2">
    <source>
        <dbReference type="ARBA" id="ARBA00022679"/>
    </source>
</evidence>
<dbReference type="FunCoup" id="A0A1C7NJB0">
    <property type="interactions" value="801"/>
</dbReference>
<dbReference type="PANTHER" id="PTHR21367">
    <property type="entry name" value="ARGININE-TRNA-PROTEIN TRANSFERASE 1"/>
    <property type="match status" value="1"/>
</dbReference>
<evidence type="ECO:0000259" key="6">
    <source>
        <dbReference type="Pfam" id="PF04376"/>
    </source>
</evidence>
<evidence type="ECO:0000256" key="1">
    <source>
        <dbReference type="ARBA" id="ARBA00009991"/>
    </source>
</evidence>
<dbReference type="STRING" id="101091.A0A1C7NJB0"/>
<evidence type="ECO:0000313" key="8">
    <source>
        <dbReference type="EMBL" id="OBZ89155.1"/>
    </source>
</evidence>
<dbReference type="EC" id="2.3.2.8" evidence="5"/>
<keyword evidence="2 5" id="KW-0808">Transferase</keyword>
<feature type="domain" description="N-end rule aminoacyl transferase C-terminal" evidence="7">
    <location>
        <begin position="152"/>
        <end position="284"/>
    </location>
</feature>
<comment type="function">
    <text evidence="5">Involved in the post-translational conjugation of arginine to the N-terminal aspartate or glutamate of a protein. This arginylation is required for degradation of the protein via the ubiquitin pathway.</text>
</comment>
<feature type="domain" description="N-end aminoacyl transferase N-terminal" evidence="6">
    <location>
        <begin position="31"/>
        <end position="102"/>
    </location>
</feature>
<dbReference type="InterPro" id="IPR007472">
    <property type="entry name" value="N-end_Aminoacyl_Trfase_C"/>
</dbReference>
<evidence type="ECO:0000256" key="3">
    <source>
        <dbReference type="ARBA" id="ARBA00022786"/>
    </source>
</evidence>
<dbReference type="GO" id="GO:0004057">
    <property type="term" value="F:arginyl-tRNA--protein transferase activity"/>
    <property type="evidence" value="ECO:0007669"/>
    <property type="project" value="UniProtKB-EC"/>
</dbReference>
<dbReference type="Pfam" id="PF04377">
    <property type="entry name" value="ATE_C"/>
    <property type="match status" value="1"/>
</dbReference>
<evidence type="ECO:0000259" key="7">
    <source>
        <dbReference type="Pfam" id="PF04377"/>
    </source>
</evidence>
<keyword evidence="9" id="KW-1185">Reference proteome</keyword>
<dbReference type="InterPro" id="IPR016181">
    <property type="entry name" value="Acyl_CoA_acyltransferase"/>
</dbReference>
<evidence type="ECO:0000256" key="4">
    <source>
        <dbReference type="ARBA" id="ARBA00023315"/>
    </source>
</evidence>
<gene>
    <name evidence="8" type="ORF">A0J61_02786</name>
</gene>
<keyword evidence="3 5" id="KW-0833">Ubl conjugation pathway</keyword>
<dbReference type="Pfam" id="PF04376">
    <property type="entry name" value="ATE_N"/>
    <property type="match status" value="1"/>
</dbReference>
<accession>A0A1C7NJB0</accession>
<keyword evidence="4 5" id="KW-0012">Acyltransferase</keyword>
<comment type="catalytic activity">
    <reaction evidence="5">
        <text>an N-terminal L-alpha-aminoacyl-[protein] + L-arginyl-tRNA(Arg) = an N-terminal L-arginyl-L-aminoacyl-[protein] + tRNA(Arg) + H(+)</text>
        <dbReference type="Rhea" id="RHEA:10208"/>
        <dbReference type="Rhea" id="RHEA-COMP:9658"/>
        <dbReference type="Rhea" id="RHEA-COMP:9673"/>
        <dbReference type="Rhea" id="RHEA-COMP:10636"/>
        <dbReference type="Rhea" id="RHEA-COMP:10638"/>
        <dbReference type="ChEBI" id="CHEBI:15378"/>
        <dbReference type="ChEBI" id="CHEBI:78442"/>
        <dbReference type="ChEBI" id="CHEBI:78513"/>
        <dbReference type="ChEBI" id="CHEBI:78597"/>
        <dbReference type="ChEBI" id="CHEBI:83562"/>
        <dbReference type="EC" id="2.3.2.8"/>
    </reaction>
</comment>
<comment type="similarity">
    <text evidence="1 5">Belongs to the R-transferase family.</text>
</comment>